<name>A0A098BN75_9NOCA</name>
<dbReference type="AlphaFoldDB" id="A0A098BN75"/>
<reference evidence="1 2" key="1">
    <citation type="journal article" date="2014" name="Genome Announc.">
        <title>Draft Genome Sequence of Propane- and Butane-Oxidizing Actinobacterium Rhodococcus ruber IEGM 231.</title>
        <authorList>
            <person name="Ivshina I.B."/>
            <person name="Kuyukina M.S."/>
            <person name="Krivoruchko A.V."/>
            <person name="Barbe V."/>
            <person name="Fischer C."/>
        </authorList>
    </citation>
    <scope>NUCLEOTIDE SEQUENCE [LARGE SCALE GENOMIC DNA]</scope>
</reference>
<dbReference type="EMBL" id="CCSD01000066">
    <property type="protein sequence ID" value="CDZ89670.1"/>
    <property type="molecule type" value="Genomic_DNA"/>
</dbReference>
<dbReference type="Proteomes" id="UP000042997">
    <property type="component" value="Unassembled WGS sequence"/>
</dbReference>
<protein>
    <submittedName>
        <fullName evidence="1">Uncharacterized protein</fullName>
    </submittedName>
</protein>
<organism evidence="1 2">
    <name type="scientific">Rhodococcus ruber</name>
    <dbReference type="NCBI Taxonomy" id="1830"/>
    <lineage>
        <taxon>Bacteria</taxon>
        <taxon>Bacillati</taxon>
        <taxon>Actinomycetota</taxon>
        <taxon>Actinomycetes</taxon>
        <taxon>Mycobacteriales</taxon>
        <taxon>Nocardiaceae</taxon>
        <taxon>Rhodococcus</taxon>
    </lineage>
</organism>
<proteinExistence type="predicted"/>
<evidence type="ECO:0000313" key="2">
    <source>
        <dbReference type="Proteomes" id="UP000042997"/>
    </source>
</evidence>
<sequence length="21" mass="2204">MVSEGGYTVADVGMTGRRFVA</sequence>
<accession>A0A098BN75</accession>
<evidence type="ECO:0000313" key="1">
    <source>
        <dbReference type="EMBL" id="CDZ89670.1"/>
    </source>
</evidence>
<gene>
    <name evidence="1" type="ORF">RHRU231_540017</name>
</gene>